<dbReference type="Proteomes" id="UP000267027">
    <property type="component" value="Unassembled WGS sequence"/>
</dbReference>
<protein>
    <submittedName>
        <fullName evidence="3">Dirigent protein</fullName>
    </submittedName>
</protein>
<accession>A0A0R3PUE7</accession>
<sequence>MPLCELKFVAEITEFNSHHFLNVISLEENHAQAAVVLEDRVGHQGVAIIFGALDSRVTAGDDSIAFANHLHTSTII</sequence>
<organism evidence="3">
    <name type="scientific">Angiostrongylus costaricensis</name>
    <name type="common">Nematode worm</name>
    <dbReference type="NCBI Taxonomy" id="334426"/>
    <lineage>
        <taxon>Eukaryota</taxon>
        <taxon>Metazoa</taxon>
        <taxon>Ecdysozoa</taxon>
        <taxon>Nematoda</taxon>
        <taxon>Chromadorea</taxon>
        <taxon>Rhabditida</taxon>
        <taxon>Rhabditina</taxon>
        <taxon>Rhabditomorpha</taxon>
        <taxon>Strongyloidea</taxon>
        <taxon>Metastrongylidae</taxon>
        <taxon>Angiostrongylus</taxon>
    </lineage>
</organism>
<evidence type="ECO:0000313" key="2">
    <source>
        <dbReference type="Proteomes" id="UP000267027"/>
    </source>
</evidence>
<reference evidence="1 2" key="2">
    <citation type="submission" date="2018-11" db="EMBL/GenBank/DDBJ databases">
        <authorList>
            <consortium name="Pathogen Informatics"/>
        </authorList>
    </citation>
    <scope>NUCLEOTIDE SEQUENCE [LARGE SCALE GENOMIC DNA]</scope>
    <source>
        <strain evidence="1 2">Costa Rica</strain>
    </source>
</reference>
<keyword evidence="2" id="KW-1185">Reference proteome</keyword>
<dbReference type="AlphaFoldDB" id="A0A0R3PUE7"/>
<dbReference type="WBParaSite" id="ACOC_0000951501-mRNA-1">
    <property type="protein sequence ID" value="ACOC_0000951501-mRNA-1"/>
    <property type="gene ID" value="ACOC_0000951501"/>
</dbReference>
<reference evidence="3" key="1">
    <citation type="submission" date="2017-02" db="UniProtKB">
        <authorList>
            <consortium name="WormBaseParasite"/>
        </authorList>
    </citation>
    <scope>IDENTIFICATION</scope>
</reference>
<dbReference type="EMBL" id="UYYA01004310">
    <property type="protein sequence ID" value="VDM61101.1"/>
    <property type="molecule type" value="Genomic_DNA"/>
</dbReference>
<gene>
    <name evidence="1" type="ORF">ACOC_LOCUS9516</name>
</gene>
<proteinExistence type="predicted"/>
<name>A0A0R3PUE7_ANGCS</name>
<evidence type="ECO:0000313" key="3">
    <source>
        <dbReference type="WBParaSite" id="ACOC_0000951501-mRNA-1"/>
    </source>
</evidence>
<evidence type="ECO:0000313" key="1">
    <source>
        <dbReference type="EMBL" id="VDM61101.1"/>
    </source>
</evidence>